<dbReference type="InterPro" id="IPR036286">
    <property type="entry name" value="LexA/Signal_pep-like_sf"/>
</dbReference>
<dbReference type="EMBL" id="JFHR01000001">
    <property type="protein sequence ID" value="KEQ55653.1"/>
    <property type="molecule type" value="Genomic_DNA"/>
</dbReference>
<reference evidence="2 3" key="1">
    <citation type="submission" date="2014-02" db="EMBL/GenBank/DDBJ databases">
        <title>Whole genome sequence of Sphingobium chlorophenolicum NBRC 16172.</title>
        <authorList>
            <person name="Gan H.M."/>
            <person name="Gan H.Y."/>
            <person name="Chew T.H."/>
            <person name="Savka M.A."/>
        </authorList>
    </citation>
    <scope>NUCLEOTIDE SEQUENCE [LARGE SCALE GENOMIC DNA]</scope>
    <source>
        <strain evidence="2 3">NBRC 16172</strain>
    </source>
</reference>
<dbReference type="AlphaFoldDB" id="A0A081RKD0"/>
<sequence>MLRLAFRAARSGWAELKLLPLKAAVALGSSGLGQPPRPKQLWKAFGIVLPVGLLTWWAIPQATIVMSPSIDAWLVRKAPGPIHRGDFVSFTLSHPLAGPRPVDVTKMALCLPGDRIDWIEKPSSASGPMHPGEWDGWYYCNGKLLGISKPYGHNGQKLDHWRPFYPTIPAGMIYVGSSHASGFDSRYYGPVEIERLKRMEKLL</sequence>
<comment type="caution">
    <text evidence="2">The sequence shown here is derived from an EMBL/GenBank/DDBJ whole genome shotgun (WGS) entry which is preliminary data.</text>
</comment>
<dbReference type="Gene3D" id="2.10.109.10">
    <property type="entry name" value="Umud Fragment, subunit A"/>
    <property type="match status" value="1"/>
</dbReference>
<dbReference type="RefSeq" id="WP_013846834.1">
    <property type="nucleotide sequence ID" value="NZ_JFHR01000001.1"/>
</dbReference>
<feature type="domain" description="Peptidase S26" evidence="1">
    <location>
        <begin position="66"/>
        <end position="195"/>
    </location>
</feature>
<dbReference type="eggNOG" id="COG4959">
    <property type="taxonomic scope" value="Bacteria"/>
</dbReference>
<organism evidence="2 3">
    <name type="scientific">Sphingobium chlorophenolicum</name>
    <dbReference type="NCBI Taxonomy" id="46429"/>
    <lineage>
        <taxon>Bacteria</taxon>
        <taxon>Pseudomonadati</taxon>
        <taxon>Pseudomonadota</taxon>
        <taxon>Alphaproteobacteria</taxon>
        <taxon>Sphingomonadales</taxon>
        <taxon>Sphingomonadaceae</taxon>
        <taxon>Sphingobium</taxon>
    </lineage>
</organism>
<dbReference type="GO" id="GO:0004252">
    <property type="term" value="F:serine-type endopeptidase activity"/>
    <property type="evidence" value="ECO:0007669"/>
    <property type="project" value="InterPro"/>
</dbReference>
<proteinExistence type="predicted"/>
<dbReference type="Proteomes" id="UP000028411">
    <property type="component" value="Unassembled WGS sequence"/>
</dbReference>
<dbReference type="PATRIC" id="fig|46429.4.peg.289"/>
<protein>
    <submittedName>
        <fullName evidence="2">Conjugal transfer protein TraF</fullName>
    </submittedName>
</protein>
<dbReference type="Pfam" id="PF10502">
    <property type="entry name" value="Peptidase_S26"/>
    <property type="match status" value="1"/>
</dbReference>
<dbReference type="InterPro" id="IPR019533">
    <property type="entry name" value="Peptidase_S26"/>
</dbReference>
<evidence type="ECO:0000259" key="1">
    <source>
        <dbReference type="Pfam" id="PF10502"/>
    </source>
</evidence>
<evidence type="ECO:0000313" key="3">
    <source>
        <dbReference type="Proteomes" id="UP000028411"/>
    </source>
</evidence>
<name>A0A081RKD0_SPHCR</name>
<gene>
    <name evidence="2" type="primary">traF_1</name>
    <name evidence="2" type="ORF">BV95_00292</name>
</gene>
<accession>A0A081RKD0</accession>
<dbReference type="GO" id="GO:0006465">
    <property type="term" value="P:signal peptide processing"/>
    <property type="evidence" value="ECO:0007669"/>
    <property type="project" value="InterPro"/>
</dbReference>
<dbReference type="OrthoDB" id="7475540at2"/>
<dbReference type="SUPFAM" id="SSF51306">
    <property type="entry name" value="LexA/Signal peptidase"/>
    <property type="match status" value="1"/>
</dbReference>
<evidence type="ECO:0000313" key="2">
    <source>
        <dbReference type="EMBL" id="KEQ55653.1"/>
    </source>
</evidence>